<reference evidence="2 3" key="2">
    <citation type="journal article" date="2016" name="Genome Announc.">
        <title>Draft Genome Sequences of Streptomyces scabiei S58, Streptomyces turgidiscabies T45, and Streptomyces acidiscabies a10, the Pathogens of Potato Common Scab, Isolated in Japan.</title>
        <authorList>
            <person name="Tomihama T."/>
            <person name="Nishi Y."/>
            <person name="Sakai M."/>
            <person name="Ikenaga M."/>
            <person name="Okubo T."/>
            <person name="Ikeda S."/>
        </authorList>
    </citation>
    <scope>NUCLEOTIDE SEQUENCE [LARGE SCALE GENOMIC DNA]</scope>
    <source>
        <strain evidence="2 3">S58</strain>
    </source>
</reference>
<reference evidence="3" key="1">
    <citation type="submission" date="2015-11" db="EMBL/GenBank/DDBJ databases">
        <authorList>
            <consortium name="Cross-ministerial Strategic Innovation Promotion Program (SIP) consortium"/>
            <person name="Tomihama T."/>
            <person name="Ikenaga M."/>
            <person name="Sakai M."/>
            <person name="Okubo T."/>
            <person name="Ikeda S."/>
        </authorList>
    </citation>
    <scope>NUCLEOTIDE SEQUENCE [LARGE SCALE GENOMIC DNA]</scope>
    <source>
        <strain evidence="3">S58</strain>
    </source>
</reference>
<dbReference type="GeneID" id="79930788"/>
<organism evidence="2 3">
    <name type="scientific">Streptomyces scabiei</name>
    <dbReference type="NCBI Taxonomy" id="1930"/>
    <lineage>
        <taxon>Bacteria</taxon>
        <taxon>Bacillati</taxon>
        <taxon>Actinomycetota</taxon>
        <taxon>Actinomycetes</taxon>
        <taxon>Kitasatosporales</taxon>
        <taxon>Streptomycetaceae</taxon>
        <taxon>Streptomyces</taxon>
    </lineage>
</organism>
<accession>A0A100JKP8</accession>
<dbReference type="RefSeq" id="WP_013000971.1">
    <property type="nucleotide sequence ID" value="NZ_BCMM01000005.1"/>
</dbReference>
<dbReference type="AlphaFoldDB" id="A0A100JKP8"/>
<protein>
    <submittedName>
        <fullName evidence="2">Uncharacterized protein</fullName>
    </submittedName>
</protein>
<proteinExistence type="predicted"/>
<sequence length="151" mass="16750">MNILTASRPHAVHPAITPAAPPAQTSSVFQDAWLPRPAPRAVPAGDTFDAVRVTQQHGELVLQHLQRFPALPIGAVLADQDQWWFFVPAHFDNTPWPRPVRYLTTGSFITVPPPEHTRAIGCSLGWIQHGAPGREFTSPLFLRPVLDHMTF</sequence>
<reference evidence="3" key="3">
    <citation type="submission" date="2016-02" db="EMBL/GenBank/DDBJ databases">
        <title>Draft genome of pathogenic Streptomyces sp. in Japan.</title>
        <authorList>
            <person name="Tomihama T."/>
            <person name="Ikenaga M."/>
            <person name="Sakai M."/>
            <person name="Okubo T."/>
            <person name="Ikeda S."/>
        </authorList>
    </citation>
    <scope>NUCLEOTIDE SEQUENCE [LARGE SCALE GENOMIC DNA]</scope>
    <source>
        <strain evidence="3">S58</strain>
    </source>
</reference>
<dbReference type="EMBL" id="BCMM01000005">
    <property type="protein sequence ID" value="GAQ61301.1"/>
    <property type="molecule type" value="Genomic_DNA"/>
</dbReference>
<evidence type="ECO:0000313" key="3">
    <source>
        <dbReference type="Proteomes" id="UP000067448"/>
    </source>
</evidence>
<feature type="region of interest" description="Disordered" evidence="1">
    <location>
        <begin position="1"/>
        <end position="23"/>
    </location>
</feature>
<dbReference type="OrthoDB" id="4207332at2"/>
<gene>
    <name evidence="2" type="ORF">SsS58_01650</name>
</gene>
<comment type="caution">
    <text evidence="2">The sequence shown here is derived from an EMBL/GenBank/DDBJ whole genome shotgun (WGS) entry which is preliminary data.</text>
</comment>
<evidence type="ECO:0000256" key="1">
    <source>
        <dbReference type="SAM" id="MobiDB-lite"/>
    </source>
</evidence>
<evidence type="ECO:0000313" key="2">
    <source>
        <dbReference type="EMBL" id="GAQ61301.1"/>
    </source>
</evidence>
<name>A0A100JKP8_STRSC</name>
<dbReference type="Proteomes" id="UP000067448">
    <property type="component" value="Unassembled WGS sequence"/>
</dbReference>